<protein>
    <submittedName>
        <fullName evidence="1">Uncharacterized protein</fullName>
    </submittedName>
</protein>
<sequence>MVTSSKISSAVAVKDNKENTMSKETSVVKEFSNVLSAQPVSTHQPSHRTPIKKLKKLKFLRKENLLPPAHPSYIPPTAYQIRDLATWAGISGGGRQGVEKLARAAKVEAFQVKRWTNINKTVEECPTIPSPVWQYMLIRLGVVEQVAFRRSEPESFVKETFTPQEEKSPITLRAKIWYSRDDVVIDFYDDSISSQSRKDNLPIFSLTFEHEKSAHGNSIGGKLRHDSPDSRQWEPVVAAIVQAVKQQRLRAEHVEFYFSFFNTKVWKALWEVHDFNSISPRDFLNNQNLDPFKCKDEDLPTHRELLSFCKWAGIHRNELAYICGESPRRLAYLSSGKGEEKLKQATTEHKEGKISTKDLASIRWASVISRHAWALMLSAFGLAPSIEVLGRQAPEPRKVRTFELASVANVPTKFVKIETLFSFNNPAKTELSITGCVNTHQQKGEDWVETFTISVNTDNEIFVDDVLCGDQEQLPKSWAKLTDRVPEIAQSYMNKALWFSLSKYLHFHLDTLNN</sequence>
<gene>
    <name evidence="1" type="ORF">F0254_20675</name>
</gene>
<evidence type="ECO:0000313" key="1">
    <source>
        <dbReference type="EMBL" id="NOI11254.1"/>
    </source>
</evidence>
<reference evidence="1 2" key="1">
    <citation type="submission" date="2019-09" db="EMBL/GenBank/DDBJ databases">
        <title>Draft genome sequencing and comparative genomics of hatchery-associated Vibrios.</title>
        <authorList>
            <person name="Kehlet-Delgado H."/>
            <person name="Mueller R.S."/>
        </authorList>
    </citation>
    <scope>NUCLEOTIDE SEQUENCE [LARGE SCALE GENOMIC DNA]</scope>
    <source>
        <strain evidence="1 2">081416A</strain>
    </source>
</reference>
<name>A0A7Y4B5T4_VIBAL</name>
<comment type="caution">
    <text evidence="1">The sequence shown here is derived from an EMBL/GenBank/DDBJ whole genome shotgun (WGS) entry which is preliminary data.</text>
</comment>
<evidence type="ECO:0000313" key="2">
    <source>
        <dbReference type="Proteomes" id="UP000532247"/>
    </source>
</evidence>
<dbReference type="Proteomes" id="UP000532247">
    <property type="component" value="Unassembled WGS sequence"/>
</dbReference>
<dbReference type="EMBL" id="VTYF01000015">
    <property type="protein sequence ID" value="NOI11254.1"/>
    <property type="molecule type" value="Genomic_DNA"/>
</dbReference>
<proteinExistence type="predicted"/>
<organism evidence="1 2">
    <name type="scientific">Vibrio alginolyticus</name>
    <dbReference type="NCBI Taxonomy" id="663"/>
    <lineage>
        <taxon>Bacteria</taxon>
        <taxon>Pseudomonadati</taxon>
        <taxon>Pseudomonadota</taxon>
        <taxon>Gammaproteobacteria</taxon>
        <taxon>Vibrionales</taxon>
        <taxon>Vibrionaceae</taxon>
        <taxon>Vibrio</taxon>
    </lineage>
</organism>
<dbReference type="RefSeq" id="WP_131170323.1">
    <property type="nucleotide sequence ID" value="NZ_JAKEVB010000017.1"/>
</dbReference>
<dbReference type="AlphaFoldDB" id="A0A7Y4B5T4"/>
<accession>A0A7Y4B5T4</accession>